<protein>
    <submittedName>
        <fullName evidence="5">FadR family transcriptional regulator</fullName>
    </submittedName>
</protein>
<dbReference type="InterPro" id="IPR000524">
    <property type="entry name" value="Tscrpt_reg_HTH_GntR"/>
</dbReference>
<dbReference type="PROSITE" id="PS50949">
    <property type="entry name" value="HTH_GNTR"/>
    <property type="match status" value="1"/>
</dbReference>
<evidence type="ECO:0000313" key="6">
    <source>
        <dbReference type="Proteomes" id="UP001205748"/>
    </source>
</evidence>
<dbReference type="GO" id="GO:0003677">
    <property type="term" value="F:DNA binding"/>
    <property type="evidence" value="ECO:0007669"/>
    <property type="project" value="UniProtKB-KW"/>
</dbReference>
<keyword evidence="3" id="KW-0804">Transcription</keyword>
<dbReference type="SMART" id="SM00345">
    <property type="entry name" value="HTH_GNTR"/>
    <property type="match status" value="1"/>
</dbReference>
<feature type="domain" description="HTH gntR-type" evidence="4">
    <location>
        <begin position="27"/>
        <end position="94"/>
    </location>
</feature>
<comment type="caution">
    <text evidence="5">The sequence shown here is derived from an EMBL/GenBank/DDBJ whole genome shotgun (WGS) entry which is preliminary data.</text>
</comment>
<dbReference type="InterPro" id="IPR036388">
    <property type="entry name" value="WH-like_DNA-bd_sf"/>
</dbReference>
<dbReference type="CDD" id="cd07377">
    <property type="entry name" value="WHTH_GntR"/>
    <property type="match status" value="1"/>
</dbReference>
<dbReference type="SUPFAM" id="SSF46785">
    <property type="entry name" value="Winged helix' DNA-binding domain"/>
    <property type="match status" value="1"/>
</dbReference>
<dbReference type="Proteomes" id="UP001205748">
    <property type="component" value="Unassembled WGS sequence"/>
</dbReference>
<dbReference type="SMART" id="SM00895">
    <property type="entry name" value="FCD"/>
    <property type="match status" value="1"/>
</dbReference>
<organism evidence="5 6">
    <name type="scientific">Irregularibacter muris</name>
    <dbReference type="NCBI Taxonomy" id="1796619"/>
    <lineage>
        <taxon>Bacteria</taxon>
        <taxon>Bacillati</taxon>
        <taxon>Bacillota</taxon>
        <taxon>Clostridia</taxon>
        <taxon>Eubacteriales</taxon>
        <taxon>Eubacteriaceae</taxon>
        <taxon>Irregularibacter</taxon>
    </lineage>
</organism>
<evidence type="ECO:0000256" key="1">
    <source>
        <dbReference type="ARBA" id="ARBA00023015"/>
    </source>
</evidence>
<gene>
    <name evidence="5" type="ORF">NSA47_10250</name>
</gene>
<dbReference type="AlphaFoldDB" id="A0AAE3HH57"/>
<sequence>MQKNNLNLDENQKLYNVLKEINPSSKKRLSEELFITLRNSILSGELPEGYIFPNEIELCKKLDIGRSTLREAYAPLERLNLICRTKNGTYVNSESEIKNPMNFDLVAKYSHSKDIMEFREIIEVGIAYSAAKNATKDDVKKLESLVKLMKKSFNDPASLTIYDFEFHSELARISGNELFLIALQVVRVSYERFVYNAFKKDLFQQSIEDHLSLIEALRKNDPKMAKTIMRGHLKHIKNVGLLD</sequence>
<dbReference type="RefSeq" id="WP_257531657.1">
    <property type="nucleotide sequence ID" value="NZ_JANKAS010000009.1"/>
</dbReference>
<dbReference type="InterPro" id="IPR008920">
    <property type="entry name" value="TF_FadR/GntR_C"/>
</dbReference>
<accession>A0AAE3HH57</accession>
<keyword evidence="2" id="KW-0238">DNA-binding</keyword>
<dbReference type="Gene3D" id="1.20.120.530">
    <property type="entry name" value="GntR ligand-binding domain-like"/>
    <property type="match status" value="1"/>
</dbReference>
<keyword evidence="1" id="KW-0805">Transcription regulation</keyword>
<dbReference type="SUPFAM" id="SSF48008">
    <property type="entry name" value="GntR ligand-binding domain-like"/>
    <property type="match status" value="1"/>
</dbReference>
<dbReference type="InterPro" id="IPR036390">
    <property type="entry name" value="WH_DNA-bd_sf"/>
</dbReference>
<dbReference type="GO" id="GO:0003700">
    <property type="term" value="F:DNA-binding transcription factor activity"/>
    <property type="evidence" value="ECO:0007669"/>
    <property type="project" value="InterPro"/>
</dbReference>
<evidence type="ECO:0000256" key="3">
    <source>
        <dbReference type="ARBA" id="ARBA00023163"/>
    </source>
</evidence>
<reference evidence="5" key="1">
    <citation type="submission" date="2022-07" db="EMBL/GenBank/DDBJ databases">
        <title>Enhanced cultured diversity of the mouse gut microbiota enables custom-made synthetic communities.</title>
        <authorList>
            <person name="Afrizal A."/>
        </authorList>
    </citation>
    <scope>NUCLEOTIDE SEQUENCE</scope>
    <source>
        <strain evidence="5">DSM 28593</strain>
    </source>
</reference>
<dbReference type="InterPro" id="IPR011711">
    <property type="entry name" value="GntR_C"/>
</dbReference>
<dbReference type="Gene3D" id="1.10.10.10">
    <property type="entry name" value="Winged helix-like DNA-binding domain superfamily/Winged helix DNA-binding domain"/>
    <property type="match status" value="1"/>
</dbReference>
<dbReference type="EMBL" id="JANKAS010000009">
    <property type="protein sequence ID" value="MCR1899364.1"/>
    <property type="molecule type" value="Genomic_DNA"/>
</dbReference>
<evidence type="ECO:0000256" key="2">
    <source>
        <dbReference type="ARBA" id="ARBA00023125"/>
    </source>
</evidence>
<dbReference type="Pfam" id="PF00392">
    <property type="entry name" value="GntR"/>
    <property type="match status" value="1"/>
</dbReference>
<keyword evidence="6" id="KW-1185">Reference proteome</keyword>
<dbReference type="PANTHER" id="PTHR43537">
    <property type="entry name" value="TRANSCRIPTIONAL REGULATOR, GNTR FAMILY"/>
    <property type="match status" value="1"/>
</dbReference>
<proteinExistence type="predicted"/>
<dbReference type="PANTHER" id="PTHR43537:SF5">
    <property type="entry name" value="UXU OPERON TRANSCRIPTIONAL REGULATOR"/>
    <property type="match status" value="1"/>
</dbReference>
<name>A0AAE3HH57_9FIRM</name>
<dbReference type="Pfam" id="PF07729">
    <property type="entry name" value="FCD"/>
    <property type="match status" value="1"/>
</dbReference>
<evidence type="ECO:0000259" key="4">
    <source>
        <dbReference type="PROSITE" id="PS50949"/>
    </source>
</evidence>
<evidence type="ECO:0000313" key="5">
    <source>
        <dbReference type="EMBL" id="MCR1899364.1"/>
    </source>
</evidence>